<organism evidence="1 2">
    <name type="scientific">Methanoplanus limicola DSM 2279</name>
    <dbReference type="NCBI Taxonomy" id="937775"/>
    <lineage>
        <taxon>Archaea</taxon>
        <taxon>Methanobacteriati</taxon>
        <taxon>Methanobacteriota</taxon>
        <taxon>Stenosarchaea group</taxon>
        <taxon>Methanomicrobia</taxon>
        <taxon>Methanomicrobiales</taxon>
        <taxon>Methanomicrobiaceae</taxon>
        <taxon>Methanoplanus</taxon>
    </lineage>
</organism>
<name>H1Z091_9EURY</name>
<evidence type="ECO:0000313" key="1">
    <source>
        <dbReference type="EMBL" id="EHQ36183.1"/>
    </source>
</evidence>
<reference evidence="1 2" key="1">
    <citation type="submission" date="2011-10" db="EMBL/GenBank/DDBJ databases">
        <title>The Improved High-Quality Draft genome of Methanoplanus limicola DSM 2279.</title>
        <authorList>
            <consortium name="US DOE Joint Genome Institute (JGI-PGF)"/>
            <person name="Lucas S."/>
            <person name="Copeland A."/>
            <person name="Lapidus A."/>
            <person name="Glavina del Rio T."/>
            <person name="Dalin E."/>
            <person name="Tice H."/>
            <person name="Bruce D."/>
            <person name="Goodwin L."/>
            <person name="Pitluck S."/>
            <person name="Peters L."/>
            <person name="Mikhailova N."/>
            <person name="Lu M."/>
            <person name="Kyrpides N."/>
            <person name="Mavromatis K."/>
            <person name="Ivanova N."/>
            <person name="Markowitz V."/>
            <person name="Cheng J.-F."/>
            <person name="Hugenholtz P."/>
            <person name="Woyke T."/>
            <person name="Wu D."/>
            <person name="Wirth R."/>
            <person name="Brambilla E.-M."/>
            <person name="Klenk H.-P."/>
            <person name="Eisen J.A."/>
        </authorList>
    </citation>
    <scope>NUCLEOTIDE SEQUENCE [LARGE SCALE GENOMIC DNA]</scope>
    <source>
        <strain evidence="1 2">DSM 2279</strain>
    </source>
</reference>
<dbReference type="EMBL" id="CM001436">
    <property type="protein sequence ID" value="EHQ36183.1"/>
    <property type="molecule type" value="Genomic_DNA"/>
</dbReference>
<keyword evidence="2" id="KW-1185">Reference proteome</keyword>
<accession>H1Z091</accession>
<dbReference type="Proteomes" id="UP000005741">
    <property type="component" value="Chromosome"/>
</dbReference>
<proteinExistence type="predicted"/>
<dbReference type="STRING" id="937775.Metlim_2101"/>
<dbReference type="InParanoid" id="H1Z091"/>
<protein>
    <recommendedName>
        <fullName evidence="3">CHAT domain-containing protein</fullName>
    </recommendedName>
</protein>
<evidence type="ECO:0008006" key="3">
    <source>
        <dbReference type="Google" id="ProtNLM"/>
    </source>
</evidence>
<dbReference type="AlphaFoldDB" id="H1Z091"/>
<evidence type="ECO:0000313" key="2">
    <source>
        <dbReference type="Proteomes" id="UP000005741"/>
    </source>
</evidence>
<gene>
    <name evidence="1" type="ORF">Metlim_2101</name>
</gene>
<sequence>MEVLNYRTFEVGKRGIFIAFKNITENMRDLLFIECTPKKDDIREGIVLHEFLNMTDTGYRGRFELHEISSKNKLISLLEDKEYLKSFKGIHLSGHGTNEGGRLGFKLPHGVLHPDEFPRGCFNDKIVGFSACDLGKIDFCRNLLGNTGFKCFIAPQRGVKFMDAAIWFLTLYYLYVGCNKQIWTAYNETNEKFNALVKGAFQYYEP</sequence>
<dbReference type="HOGENOM" id="CLU_1329481_0_0_2"/>